<feature type="domain" description="Core Histone H2A/H2B/H3" evidence="10">
    <location>
        <begin position="11"/>
        <end position="90"/>
    </location>
</feature>
<evidence type="ECO:0000256" key="5">
    <source>
        <dbReference type="ARBA" id="ARBA00023125"/>
    </source>
</evidence>
<dbReference type="InterPro" id="IPR009072">
    <property type="entry name" value="Histone-fold"/>
</dbReference>
<evidence type="ECO:0000256" key="6">
    <source>
        <dbReference type="ARBA" id="ARBA00023242"/>
    </source>
</evidence>
<accession>A0A804IZ57</accession>
<dbReference type="GO" id="GO:0005634">
    <property type="term" value="C:nucleus"/>
    <property type="evidence" value="ECO:0000318"/>
    <property type="project" value="GO_Central"/>
</dbReference>
<dbReference type="EnsemblPlants" id="Ma04_t40090.1">
    <property type="protein sequence ID" value="Ma04_p40090.1"/>
    <property type="gene ID" value="Ma04_g40090"/>
</dbReference>
<keyword evidence="13" id="KW-1185">Reference proteome</keyword>
<evidence type="ECO:0000256" key="7">
    <source>
        <dbReference type="ARBA" id="ARBA00023269"/>
    </source>
</evidence>
<dbReference type="SMART" id="SM00414">
    <property type="entry name" value="H2A"/>
    <property type="match status" value="1"/>
</dbReference>
<evidence type="ECO:0000256" key="3">
    <source>
        <dbReference type="ARBA" id="ARBA00010691"/>
    </source>
</evidence>
<evidence type="ECO:0000256" key="1">
    <source>
        <dbReference type="ARBA" id="ARBA00004123"/>
    </source>
</evidence>
<comment type="similarity">
    <text evidence="3 8">Belongs to the histone H2A family.</text>
</comment>
<evidence type="ECO:0000259" key="10">
    <source>
        <dbReference type="Pfam" id="PF00125"/>
    </source>
</evidence>
<evidence type="ECO:0000256" key="2">
    <source>
        <dbReference type="ARBA" id="ARBA00004286"/>
    </source>
</evidence>
<dbReference type="PRINTS" id="PR00620">
    <property type="entry name" value="HISTONEH2A"/>
</dbReference>
<dbReference type="CDD" id="cd00074">
    <property type="entry name" value="HFD_H2A"/>
    <property type="match status" value="1"/>
</dbReference>
<dbReference type="InterPro" id="IPR002119">
    <property type="entry name" value="Histone_H2A"/>
</dbReference>
<dbReference type="Pfam" id="PF16211">
    <property type="entry name" value="Histone_H2A_C"/>
    <property type="match status" value="1"/>
</dbReference>
<dbReference type="InterPro" id="IPR007125">
    <property type="entry name" value="H2A/H2B/H3"/>
</dbReference>
<feature type="domain" description="Histone H2A C-terminal" evidence="11">
    <location>
        <begin position="93"/>
        <end position="126"/>
    </location>
</feature>
<dbReference type="Pfam" id="PF00125">
    <property type="entry name" value="Histone"/>
    <property type="match status" value="1"/>
</dbReference>
<dbReference type="OMA" id="NKTESHH"/>
<sequence length="133" mass="13949">MAGRGKTLASGAAKKGTSRSSKAGLQFPVGRIARFLKAGKYAERVGAGAPVYLAAVLEYLAAEVLELAGNATRDNKKTRIVPRHIQLAVRNDDELTKLLGSVTIASGGVMPNIHNLLLPKKTSKHSAAGDDES</sequence>
<protein>
    <recommendedName>
        <fullName evidence="8">Histone H2A</fullName>
    </recommendedName>
</protein>
<comment type="subunit">
    <text evidence="8">The nucleosome is a histone octamer containing two molecules each of H2A, H2B, H3 and H4 assembled in one H3-H4 heterotetramer and two H2A-H2B heterodimers. The octamer wraps approximately 147 bp of DNA.</text>
</comment>
<keyword evidence="6 8" id="KW-0539">Nucleus</keyword>
<dbReference type="AlphaFoldDB" id="A0A804IZ57"/>
<dbReference type="OrthoDB" id="9421954at2759"/>
<evidence type="ECO:0000259" key="11">
    <source>
        <dbReference type="Pfam" id="PF16211"/>
    </source>
</evidence>
<dbReference type="InterPro" id="IPR032458">
    <property type="entry name" value="Histone_H2A_CS"/>
</dbReference>
<evidence type="ECO:0000256" key="4">
    <source>
        <dbReference type="ARBA" id="ARBA00022454"/>
    </source>
</evidence>
<name>A0A804IZ57_MUSAM</name>
<dbReference type="SUPFAM" id="SSF47113">
    <property type="entry name" value="Histone-fold"/>
    <property type="match status" value="1"/>
</dbReference>
<evidence type="ECO:0000256" key="9">
    <source>
        <dbReference type="SAM" id="MobiDB-lite"/>
    </source>
</evidence>
<dbReference type="GeneID" id="103982081"/>
<keyword evidence="5 8" id="KW-0238">DNA-binding</keyword>
<dbReference type="InParanoid" id="A0A804IZ57"/>
<dbReference type="GO" id="GO:0046982">
    <property type="term" value="F:protein heterodimerization activity"/>
    <property type="evidence" value="ECO:0007669"/>
    <property type="project" value="InterPro"/>
</dbReference>
<dbReference type="GO" id="GO:0003677">
    <property type="term" value="F:DNA binding"/>
    <property type="evidence" value="ECO:0007669"/>
    <property type="project" value="UniProtKB-KW"/>
</dbReference>
<evidence type="ECO:0000313" key="13">
    <source>
        <dbReference type="Proteomes" id="UP000012960"/>
    </source>
</evidence>
<dbReference type="GO" id="GO:0000786">
    <property type="term" value="C:nucleosome"/>
    <property type="evidence" value="ECO:0000318"/>
    <property type="project" value="GO_Central"/>
</dbReference>
<dbReference type="Gramene" id="Ma04_t40090.1">
    <property type="protein sequence ID" value="Ma04_p40090.1"/>
    <property type="gene ID" value="Ma04_g40090"/>
</dbReference>
<evidence type="ECO:0000313" key="12">
    <source>
        <dbReference type="EnsemblPlants" id="Ma04_p40090.1"/>
    </source>
</evidence>
<feature type="region of interest" description="Disordered" evidence="9">
    <location>
        <begin position="1"/>
        <end position="22"/>
    </location>
</feature>
<dbReference type="GO" id="GO:0031507">
    <property type="term" value="P:heterochromatin formation"/>
    <property type="evidence" value="ECO:0000318"/>
    <property type="project" value="GO_Central"/>
</dbReference>
<proteinExistence type="inferred from homology"/>
<organism evidence="12 13">
    <name type="scientific">Musa acuminata subsp. malaccensis</name>
    <name type="common">Wild banana</name>
    <name type="synonym">Musa malaccensis</name>
    <dbReference type="NCBI Taxonomy" id="214687"/>
    <lineage>
        <taxon>Eukaryota</taxon>
        <taxon>Viridiplantae</taxon>
        <taxon>Streptophyta</taxon>
        <taxon>Embryophyta</taxon>
        <taxon>Tracheophyta</taxon>
        <taxon>Spermatophyta</taxon>
        <taxon>Magnoliopsida</taxon>
        <taxon>Liliopsida</taxon>
        <taxon>Zingiberales</taxon>
        <taxon>Musaceae</taxon>
        <taxon>Musa</taxon>
    </lineage>
</organism>
<keyword evidence="4 8" id="KW-0158">Chromosome</keyword>
<dbReference type="PANTHER" id="PTHR23430">
    <property type="entry name" value="HISTONE H2A"/>
    <property type="match status" value="1"/>
</dbReference>
<dbReference type="Gene3D" id="1.10.20.10">
    <property type="entry name" value="Histone, subunit A"/>
    <property type="match status" value="1"/>
</dbReference>
<keyword evidence="7 8" id="KW-0544">Nucleosome core</keyword>
<comment type="subcellular location">
    <subcellularLocation>
        <location evidence="2">Chromosome</location>
    </subcellularLocation>
    <subcellularLocation>
        <location evidence="1 8">Nucleus</location>
    </subcellularLocation>
</comment>
<evidence type="ECO:0000256" key="8">
    <source>
        <dbReference type="RuleBase" id="RU003767"/>
    </source>
</evidence>
<dbReference type="Proteomes" id="UP000012960">
    <property type="component" value="Unplaced"/>
</dbReference>
<dbReference type="InterPro" id="IPR032454">
    <property type="entry name" value="Histone_H2A_C"/>
</dbReference>
<reference evidence="12" key="1">
    <citation type="submission" date="2021-05" db="UniProtKB">
        <authorList>
            <consortium name="EnsemblPlants"/>
        </authorList>
    </citation>
    <scope>IDENTIFICATION</scope>
    <source>
        <strain evidence="12">subsp. malaccensis</strain>
    </source>
</reference>
<dbReference type="PROSITE" id="PS00046">
    <property type="entry name" value="HISTONE_H2A"/>
    <property type="match status" value="1"/>
</dbReference>
<dbReference type="GO" id="GO:0030527">
    <property type="term" value="F:structural constituent of chromatin"/>
    <property type="evidence" value="ECO:0000318"/>
    <property type="project" value="GO_Central"/>
</dbReference>
<dbReference type="FunFam" id="1.10.20.10:FF:000009">
    <property type="entry name" value="Histone H2A"/>
    <property type="match status" value="1"/>
</dbReference>